<evidence type="ECO:0000313" key="2">
    <source>
        <dbReference type="Proteomes" id="UP000253319"/>
    </source>
</evidence>
<comment type="caution">
    <text evidence="1">The sequence shown here is derived from an EMBL/GenBank/DDBJ whole genome shotgun (WGS) entry which is preliminary data.</text>
</comment>
<sequence>RLCRYDLGTDLSVDWSTEYENPEYIGCEFGKKNAIGAFFFYDKKTTAKKTLAQAIYNQNKKGNIYNSGTITYCEVVNELNLLDLDSGLIECSNIISFLVSIDANVIENKFVNHHSNKPYSELQSVIVDIFSTDHIKRINAADEINKFFFYNAPYLGQSLTDYENGILFKSILEEKNYEGYVFFENPESNTYCIFNSDKISDPIHEEVYIDTDDELKEFLLIAEKNDK</sequence>
<evidence type="ECO:0000313" key="1">
    <source>
        <dbReference type="EMBL" id="RBA26847.1"/>
    </source>
</evidence>
<organism evidence="1 2">
    <name type="scientific">Flavobacterium tibetense</name>
    <dbReference type="NCBI Taxonomy" id="2233533"/>
    <lineage>
        <taxon>Bacteria</taxon>
        <taxon>Pseudomonadati</taxon>
        <taxon>Bacteroidota</taxon>
        <taxon>Flavobacteriia</taxon>
        <taxon>Flavobacteriales</taxon>
        <taxon>Flavobacteriaceae</taxon>
        <taxon>Flavobacterium</taxon>
    </lineage>
</organism>
<gene>
    <name evidence="1" type="ORF">DPN68_13070</name>
</gene>
<name>A0A365NYQ2_9FLAO</name>
<accession>A0A365NYQ2</accession>
<proteinExistence type="predicted"/>
<protein>
    <recommendedName>
        <fullName evidence="3">RES domain-containing protein</fullName>
    </recommendedName>
</protein>
<dbReference type="OrthoDB" id="1496118at2"/>
<dbReference type="AlphaFoldDB" id="A0A365NYQ2"/>
<dbReference type="EMBL" id="QLST01000054">
    <property type="protein sequence ID" value="RBA26847.1"/>
    <property type="molecule type" value="Genomic_DNA"/>
</dbReference>
<reference evidence="1 2" key="1">
    <citation type="submission" date="2018-06" db="EMBL/GenBank/DDBJ databases">
        <title>Flavobacterium tibetense sp. nov., isolated from a wetland YonghuCo on Tibetan Plateau.</title>
        <authorList>
            <person name="Xing P."/>
            <person name="Phurbu D."/>
            <person name="Lu H."/>
        </authorList>
    </citation>
    <scope>NUCLEOTIDE SEQUENCE [LARGE SCALE GENOMIC DNA]</scope>
    <source>
        <strain evidence="1 2">YH5</strain>
    </source>
</reference>
<evidence type="ECO:0008006" key="3">
    <source>
        <dbReference type="Google" id="ProtNLM"/>
    </source>
</evidence>
<keyword evidence="2" id="KW-1185">Reference proteome</keyword>
<feature type="non-terminal residue" evidence="1">
    <location>
        <position position="1"/>
    </location>
</feature>
<dbReference type="RefSeq" id="WP_157958515.1">
    <property type="nucleotide sequence ID" value="NZ_QLST01000054.1"/>
</dbReference>
<dbReference type="Proteomes" id="UP000253319">
    <property type="component" value="Unassembled WGS sequence"/>
</dbReference>